<dbReference type="Pfam" id="PF13563">
    <property type="entry name" value="2_5_RNA_ligase2"/>
    <property type="match status" value="1"/>
</dbReference>
<reference evidence="2" key="1">
    <citation type="submission" date="2016-10" db="EMBL/GenBank/DDBJ databases">
        <authorList>
            <person name="Varghese N."/>
            <person name="Submissions S."/>
        </authorList>
    </citation>
    <scope>NUCLEOTIDE SEQUENCE [LARGE SCALE GENOMIC DNA]</scope>
    <source>
        <strain evidence="2">DSM 25329</strain>
    </source>
</reference>
<organism evidence="1 2">
    <name type="scientific">Dyadobacter soli</name>
    <dbReference type="NCBI Taxonomy" id="659014"/>
    <lineage>
        <taxon>Bacteria</taxon>
        <taxon>Pseudomonadati</taxon>
        <taxon>Bacteroidota</taxon>
        <taxon>Cytophagia</taxon>
        <taxon>Cytophagales</taxon>
        <taxon>Spirosomataceae</taxon>
        <taxon>Dyadobacter</taxon>
    </lineage>
</organism>
<evidence type="ECO:0000313" key="1">
    <source>
        <dbReference type="EMBL" id="SDF80328.1"/>
    </source>
</evidence>
<proteinExistence type="predicted"/>
<dbReference type="STRING" id="659014.SAMN04487996_112236"/>
<keyword evidence="2" id="KW-1185">Reference proteome</keyword>
<gene>
    <name evidence="1" type="ORF">SAMN04487996_112236</name>
</gene>
<accession>A0A1G7P1Z3</accession>
<dbReference type="SUPFAM" id="SSF55144">
    <property type="entry name" value="LigT-like"/>
    <property type="match status" value="1"/>
</dbReference>
<protein>
    <submittedName>
        <fullName evidence="1">2'-5' RNA ligase</fullName>
    </submittedName>
</protein>
<dbReference type="AlphaFoldDB" id="A0A1G7P1Z3"/>
<keyword evidence="1" id="KW-0436">Ligase</keyword>
<name>A0A1G7P1Z3_9BACT</name>
<dbReference type="GO" id="GO:0016874">
    <property type="term" value="F:ligase activity"/>
    <property type="evidence" value="ECO:0007669"/>
    <property type="project" value="UniProtKB-KW"/>
</dbReference>
<dbReference type="RefSeq" id="WP_090154263.1">
    <property type="nucleotide sequence ID" value="NZ_FNAN01000012.1"/>
</dbReference>
<dbReference type="EMBL" id="FNAN01000012">
    <property type="protein sequence ID" value="SDF80328.1"/>
    <property type="molecule type" value="Genomic_DNA"/>
</dbReference>
<evidence type="ECO:0000313" key="2">
    <source>
        <dbReference type="Proteomes" id="UP000198748"/>
    </source>
</evidence>
<dbReference type="OrthoDB" id="1351981at2"/>
<sequence>MKSIHFNNNDLSTIRNIREHLYEYLLVFSCDPVTEAAIGSVKQYFQKAYGCEQSANLRPHLTLFNCIIHEYKLERVIQGFEKVARRMAPFRIELDGFNKYEGGTFYVDLEEGSSQHVGGLVKNLKSETFDHLSKWASGEFRFCTDPHVTVARRMTPTQVNSASKEWMYKKFQSSFRVTEMILLKRSLVSGSKCREVARMPLLGLPDQAFVQASLF</sequence>
<dbReference type="InterPro" id="IPR009097">
    <property type="entry name" value="Cyclic_Pdiesterase"/>
</dbReference>
<dbReference type="Proteomes" id="UP000198748">
    <property type="component" value="Unassembled WGS sequence"/>
</dbReference>
<dbReference type="Gene3D" id="3.90.1140.10">
    <property type="entry name" value="Cyclic phosphodiesterase"/>
    <property type="match status" value="1"/>
</dbReference>